<dbReference type="Pfam" id="PF01564">
    <property type="entry name" value="Spermine_synth"/>
    <property type="match status" value="1"/>
</dbReference>
<keyword evidence="1" id="KW-0620">Polyamine biosynthesis</keyword>
<dbReference type="InterPro" id="IPR029063">
    <property type="entry name" value="SAM-dependent_MTases_sf"/>
</dbReference>
<keyword evidence="3" id="KW-0812">Transmembrane</keyword>
<dbReference type="GO" id="GO:0006596">
    <property type="term" value="P:polyamine biosynthetic process"/>
    <property type="evidence" value="ECO:0007669"/>
    <property type="project" value="UniProtKB-KW"/>
</dbReference>
<feature type="compositionally biased region" description="Polar residues" evidence="2">
    <location>
        <begin position="8"/>
        <end position="33"/>
    </location>
</feature>
<comment type="caution">
    <text evidence="4">The sequence shown here is derived from an EMBL/GenBank/DDBJ whole genome shotgun (WGS) entry which is preliminary data.</text>
</comment>
<protein>
    <submittedName>
        <fullName evidence="4">Spermine/spermidine synthase</fullName>
    </submittedName>
</protein>
<feature type="region of interest" description="Disordered" evidence="2">
    <location>
        <begin position="1"/>
        <end position="41"/>
    </location>
</feature>
<keyword evidence="3" id="KW-1133">Transmembrane helix</keyword>
<evidence type="ECO:0000313" key="4">
    <source>
        <dbReference type="EMBL" id="KAB5593484.1"/>
    </source>
</evidence>
<evidence type="ECO:0000256" key="2">
    <source>
        <dbReference type="SAM" id="MobiDB-lite"/>
    </source>
</evidence>
<accession>A0A5N5QP65</accession>
<dbReference type="Gene3D" id="3.40.50.150">
    <property type="entry name" value="Vaccinia Virus protein VP39"/>
    <property type="match status" value="1"/>
</dbReference>
<dbReference type="OrthoDB" id="2016285at2759"/>
<sequence>MPPKSAKRTTPASAGSQNISPKASAGNSPSTSNAGKKSSEAAPAPKKSFLELLQVVGKCIGLAIGLTLASISFQEILHPLYGSVPTSLHYRKVALGSAMSSFLLGFTRLDERGALVGIASFLAGSPLAALWIGSWTARFGSPVWGPVMTHLFIAAPVWCLSAFLLTQWMSALSTQVSNSPAVSPPVVVFQLWTLVGALEPVLFAQIHMRIRPTSLLIHLSSAAAVSSALSFLAYLNAYTTATPSAGTPRTTRTTWRSYIPLAVPLVLAQIAKRTSPHLIPTEPWSSSGGNVRVLARTDSTTGIVVVAENLIDKFRYLRCDHSLLGGVWIAGSRAPVNSDGLGDSIYTAFVLQEAIRLLDRPTAKQGQDNSLIIQSRGLGVGIAAGALQAHGSSVTVVEIDPAVYTYAREYFGLPEPNGGVFLEDARGWVDTRAKTVRDGKYIEHSDAPQGTTGTPKELFDYVIHDCFSGGSVPTMLFSTGFFQNIKALLRPDGVLAVNFAGKLGSDAAHAILNTLLDVFTSCRVFHDRVIYPPGQEPPAGEHDDFLNMVYFCADAPNLNFRKPSEKDFLGSLLREHILNTLPQREVTYESIRGNATAPIGKPIPGVEGEQQWILKDGDSRLGDWQHATALEHWTVMRHVMKDEMWESY</sequence>
<evidence type="ECO:0000256" key="3">
    <source>
        <dbReference type="SAM" id="Phobius"/>
    </source>
</evidence>
<feature type="transmembrane region" description="Helical" evidence="3">
    <location>
        <begin position="114"/>
        <end position="135"/>
    </location>
</feature>
<dbReference type="SUPFAM" id="SSF53335">
    <property type="entry name" value="S-adenosyl-L-methionine-dependent methyltransferases"/>
    <property type="match status" value="1"/>
</dbReference>
<feature type="transmembrane region" description="Helical" evidence="3">
    <location>
        <begin position="147"/>
        <end position="169"/>
    </location>
</feature>
<evidence type="ECO:0000256" key="1">
    <source>
        <dbReference type="ARBA" id="ARBA00023115"/>
    </source>
</evidence>
<dbReference type="PANTHER" id="PTHR43317:SF1">
    <property type="entry name" value="THERMOSPERMINE SYNTHASE ACAULIS5"/>
    <property type="match status" value="1"/>
</dbReference>
<evidence type="ECO:0000313" key="5">
    <source>
        <dbReference type="Proteomes" id="UP000383932"/>
    </source>
</evidence>
<proteinExistence type="predicted"/>
<organism evidence="4 5">
    <name type="scientific">Ceratobasidium theobromae</name>
    <dbReference type="NCBI Taxonomy" id="1582974"/>
    <lineage>
        <taxon>Eukaryota</taxon>
        <taxon>Fungi</taxon>
        <taxon>Dikarya</taxon>
        <taxon>Basidiomycota</taxon>
        <taxon>Agaricomycotina</taxon>
        <taxon>Agaricomycetes</taxon>
        <taxon>Cantharellales</taxon>
        <taxon>Ceratobasidiaceae</taxon>
        <taxon>Ceratobasidium</taxon>
    </lineage>
</organism>
<dbReference type="NCBIfam" id="NF037959">
    <property type="entry name" value="MFS_SpdSyn"/>
    <property type="match status" value="1"/>
</dbReference>
<feature type="transmembrane region" description="Helical" evidence="3">
    <location>
        <begin position="181"/>
        <end position="203"/>
    </location>
</feature>
<dbReference type="EMBL" id="SSOP01000037">
    <property type="protein sequence ID" value="KAB5593484.1"/>
    <property type="molecule type" value="Genomic_DNA"/>
</dbReference>
<dbReference type="PANTHER" id="PTHR43317">
    <property type="entry name" value="THERMOSPERMINE SYNTHASE ACAULIS5"/>
    <property type="match status" value="1"/>
</dbReference>
<feature type="transmembrane region" description="Helical" evidence="3">
    <location>
        <begin position="215"/>
        <end position="235"/>
    </location>
</feature>
<reference evidence="4 5" key="1">
    <citation type="journal article" date="2019" name="Fungal Biol. Biotechnol.">
        <title>Draft genome sequence of fastidious pathogen Ceratobasidium theobromae, which causes vascular-streak dieback in Theobroma cacao.</title>
        <authorList>
            <person name="Ali S.S."/>
            <person name="Asman A."/>
            <person name="Shao J."/>
            <person name="Firmansyah A.P."/>
            <person name="Susilo A.W."/>
            <person name="Rosmana A."/>
            <person name="McMahon P."/>
            <person name="Junaid M."/>
            <person name="Guest D."/>
            <person name="Kheng T.Y."/>
            <person name="Meinhardt L.W."/>
            <person name="Bailey B.A."/>
        </authorList>
    </citation>
    <scope>NUCLEOTIDE SEQUENCE [LARGE SCALE GENOMIC DNA]</scope>
    <source>
        <strain evidence="4 5">CT2</strain>
    </source>
</reference>
<gene>
    <name evidence="4" type="ORF">CTheo_3118</name>
</gene>
<feature type="transmembrane region" description="Helical" evidence="3">
    <location>
        <begin position="55"/>
        <end position="73"/>
    </location>
</feature>
<dbReference type="AlphaFoldDB" id="A0A5N5QP65"/>
<name>A0A5N5QP65_9AGAM</name>
<dbReference type="Proteomes" id="UP000383932">
    <property type="component" value="Unassembled WGS sequence"/>
</dbReference>
<keyword evidence="5" id="KW-1185">Reference proteome</keyword>
<keyword evidence="3" id="KW-0472">Membrane</keyword>
<dbReference type="CDD" id="cd02440">
    <property type="entry name" value="AdoMet_MTases"/>
    <property type="match status" value="1"/>
</dbReference>